<dbReference type="PIRSF" id="PIRSF000109">
    <property type="entry name" value="6PGD"/>
    <property type="match status" value="1"/>
</dbReference>
<dbReference type="GO" id="GO:0004616">
    <property type="term" value="F:phosphogluconate dehydrogenase (decarboxylating) activity"/>
    <property type="evidence" value="ECO:0007669"/>
    <property type="project" value="UniProtKB-EC"/>
</dbReference>
<dbReference type="PRINTS" id="PR00076">
    <property type="entry name" value="6PGDHDRGNASE"/>
</dbReference>
<comment type="pathway">
    <text evidence="1 6 10">Carbohydrate degradation; pentose phosphate pathway; D-ribulose 5-phosphate from D-glucose 6-phosphate (oxidative stage): step 3/3.</text>
</comment>
<reference evidence="12 13" key="1">
    <citation type="submission" date="2017-12" db="EMBL/GenBank/DDBJ databases">
        <title>Sequencing, de novo assembly and annotation of complete genome of a new Thraustochytrid species, strain FCC1311.</title>
        <authorList>
            <person name="Sedici K."/>
            <person name="Godart F."/>
            <person name="Aiese Cigliano R."/>
            <person name="Sanseverino W."/>
            <person name="Barakat M."/>
            <person name="Ortet P."/>
            <person name="Marechal E."/>
            <person name="Cagnac O."/>
            <person name="Amato A."/>
        </authorList>
    </citation>
    <scope>NUCLEOTIDE SEQUENCE [LARGE SCALE GENOMIC DNA]</scope>
</reference>
<evidence type="ECO:0000256" key="8">
    <source>
        <dbReference type="PIRSR" id="PIRSR000109-2"/>
    </source>
</evidence>
<dbReference type="Proteomes" id="UP000241890">
    <property type="component" value="Unassembled WGS sequence"/>
</dbReference>
<evidence type="ECO:0000256" key="1">
    <source>
        <dbReference type="ARBA" id="ARBA00004874"/>
    </source>
</evidence>
<feature type="binding site" evidence="8">
    <location>
        <position position="468"/>
    </location>
    <ligand>
        <name>substrate</name>
        <note>ligand shared between dimeric partners</note>
    </ligand>
</feature>
<comment type="caution">
    <text evidence="12">The sequence shown here is derived from an EMBL/GenBank/DDBJ whole genome shotgun (WGS) entry which is preliminary data.</text>
</comment>
<name>A0A2R5G769_9STRA</name>
<dbReference type="InterPro" id="IPR006183">
    <property type="entry name" value="Pgluconate_DH"/>
</dbReference>
<dbReference type="InterPro" id="IPR008927">
    <property type="entry name" value="6-PGluconate_DH-like_C_sf"/>
</dbReference>
<dbReference type="UniPathway" id="UPA00115">
    <property type="reaction ID" value="UER00410"/>
</dbReference>
<dbReference type="FunFam" id="1.10.1040.10:FF:000002">
    <property type="entry name" value="6-phosphogluconate dehydrogenase, decarboxylating"/>
    <property type="match status" value="1"/>
</dbReference>
<dbReference type="PANTHER" id="PTHR11811">
    <property type="entry name" value="6-PHOSPHOGLUCONATE DEHYDROGENASE"/>
    <property type="match status" value="1"/>
</dbReference>
<evidence type="ECO:0000256" key="4">
    <source>
        <dbReference type="ARBA" id="ARBA00023064"/>
    </source>
</evidence>
<protein>
    <recommendedName>
        <fullName evidence="6 10">6-phosphogluconate dehydrogenase, decarboxylating</fullName>
        <ecNumber evidence="6 10">1.1.1.44</ecNumber>
    </recommendedName>
</protein>
<dbReference type="Pfam" id="PF00393">
    <property type="entry name" value="6PGD"/>
    <property type="match status" value="1"/>
</dbReference>
<evidence type="ECO:0000256" key="3">
    <source>
        <dbReference type="ARBA" id="ARBA00023002"/>
    </source>
</evidence>
<sequence>MAEFGLYGLAVMGQNFALNVAEKGFSISVCNRSPSKVDTCVERAEKELGENASNLKGYKDPAEFIKSLAKPRKVMFLVKAGAPVDACIDLFLEHLEEGDVLIDGGNEWFENSVRRGERCSEKGIMYLAMGVSGGEEGARNGPSLMPGGPREAYDLIKPIIEKVAAQTEAGPCTTYIGGPGSGNYVKMVHNGIEYSDMEGIGEAYTILKHVGGLDNEELAKVFSEWNKAELDSFLIEITAKILAKRDTDVYTDGGEKLEGNESRYVLDMVLDRTGSKGTGRMTVQSAAEHGVAAGGMSAALDARYIASDKDARGIMAPMLDGPTQMPELDKEQLIQDVRNALYCTKICSYAQGLNLIREASRQRDWNVDLGECSRIWLGGCIIRAKFLHRIKEAYDRDPDLANLLIDSEFKEEIATKQKSWRRVVSLCAAVGLPAPSMMACLSYYDQYRRETLPGAALVQAQRDFFGSHTFERKDKPRGEMYHCRWTDKHF</sequence>
<keyword evidence="3 6" id="KW-0560">Oxidoreductase</keyword>
<comment type="subunit">
    <text evidence="6">Homodimer.</text>
</comment>
<dbReference type="GO" id="GO:0006098">
    <property type="term" value="P:pentose-phosphate shunt"/>
    <property type="evidence" value="ECO:0007669"/>
    <property type="project" value="UniProtKB-UniPathway"/>
</dbReference>
<feature type="binding site" description="in other chain" evidence="8">
    <location>
        <position position="276"/>
    </location>
    <ligand>
        <name>substrate</name>
        <note>ligand shared between dimeric partners</note>
    </ligand>
</feature>
<keyword evidence="5 6" id="KW-0570">Pentose shunt</keyword>
<dbReference type="GO" id="GO:0050661">
    <property type="term" value="F:NADP binding"/>
    <property type="evidence" value="ECO:0007669"/>
    <property type="project" value="InterPro"/>
</dbReference>
<feature type="active site" description="Proton donor" evidence="7">
    <location>
        <position position="193"/>
    </location>
</feature>
<dbReference type="SUPFAM" id="SSF48179">
    <property type="entry name" value="6-phosphogluconate dehydrogenase C-terminal domain-like"/>
    <property type="match status" value="1"/>
</dbReference>
<dbReference type="EMBL" id="BEYU01000020">
    <property type="protein sequence ID" value="GBG26375.1"/>
    <property type="molecule type" value="Genomic_DNA"/>
</dbReference>
<feature type="binding site" description="in other chain" evidence="8">
    <location>
        <position position="106"/>
    </location>
    <ligand>
        <name>substrate</name>
        <note>ligand shared between dimeric partners</note>
    </ligand>
</feature>
<feature type="binding site" evidence="9">
    <location>
        <begin position="78"/>
        <end position="80"/>
    </location>
    <ligand>
        <name>NADP(+)</name>
        <dbReference type="ChEBI" id="CHEBI:58349"/>
    </ligand>
</feature>
<gene>
    <name evidence="12" type="ORF">FCC1311_025962</name>
</gene>
<keyword evidence="13" id="KW-1185">Reference proteome</keyword>
<dbReference type="GO" id="GO:0019521">
    <property type="term" value="P:D-gluconate metabolic process"/>
    <property type="evidence" value="ECO:0007669"/>
    <property type="project" value="UniProtKB-KW"/>
</dbReference>
<dbReference type="SUPFAM" id="SSF51735">
    <property type="entry name" value="NAD(P)-binding Rossmann-fold domains"/>
    <property type="match status" value="1"/>
</dbReference>
<proteinExistence type="inferred from homology"/>
<feature type="domain" description="6-phosphogluconate dehydrogenase C-terminal" evidence="11">
    <location>
        <begin position="182"/>
        <end position="486"/>
    </location>
</feature>
<evidence type="ECO:0000313" key="13">
    <source>
        <dbReference type="Proteomes" id="UP000241890"/>
    </source>
</evidence>
<feature type="binding site" description="in other chain" evidence="8">
    <location>
        <begin position="189"/>
        <end position="190"/>
    </location>
    <ligand>
        <name>substrate</name>
        <note>ligand shared between dimeric partners</note>
    </ligand>
</feature>
<keyword evidence="6 10" id="KW-0521">NADP</keyword>
<organism evidence="12 13">
    <name type="scientific">Hondaea fermentalgiana</name>
    <dbReference type="NCBI Taxonomy" id="2315210"/>
    <lineage>
        <taxon>Eukaryota</taxon>
        <taxon>Sar</taxon>
        <taxon>Stramenopiles</taxon>
        <taxon>Bigyra</taxon>
        <taxon>Labyrinthulomycetes</taxon>
        <taxon>Thraustochytrida</taxon>
        <taxon>Thraustochytriidae</taxon>
        <taxon>Hondaea</taxon>
    </lineage>
</organism>
<keyword evidence="4 10" id="KW-0311">Gluconate utilization</keyword>
<comment type="similarity">
    <text evidence="2 6 10">Belongs to the 6-phosphogluconate dehydrogenase family.</text>
</comment>
<feature type="binding site" evidence="8">
    <location>
        <position position="462"/>
    </location>
    <ligand>
        <name>substrate</name>
        <note>ligand shared between dimeric partners</note>
    </ligand>
</feature>
<dbReference type="InterPro" id="IPR006114">
    <property type="entry name" value="6PGDH_C"/>
</dbReference>
<evidence type="ECO:0000256" key="5">
    <source>
        <dbReference type="ARBA" id="ARBA00023126"/>
    </source>
</evidence>
<accession>A0A2R5G769</accession>
<dbReference type="EC" id="1.1.1.44" evidence="6 10"/>
<dbReference type="NCBIfam" id="NF006765">
    <property type="entry name" value="PRK09287.1"/>
    <property type="match status" value="1"/>
</dbReference>
<dbReference type="NCBIfam" id="TIGR00873">
    <property type="entry name" value="gnd"/>
    <property type="match status" value="1"/>
</dbReference>
<dbReference type="OrthoDB" id="434986at2759"/>
<dbReference type="SMART" id="SM01350">
    <property type="entry name" value="6PGD"/>
    <property type="match status" value="1"/>
</dbReference>
<dbReference type="InterPro" id="IPR036291">
    <property type="entry name" value="NAD(P)-bd_dom_sf"/>
</dbReference>
<evidence type="ECO:0000313" key="12">
    <source>
        <dbReference type="EMBL" id="GBG26375.1"/>
    </source>
</evidence>
<evidence type="ECO:0000259" key="11">
    <source>
        <dbReference type="SMART" id="SM01350"/>
    </source>
</evidence>
<evidence type="ECO:0000256" key="6">
    <source>
        <dbReference type="PIRNR" id="PIRNR000109"/>
    </source>
</evidence>
<dbReference type="Pfam" id="PF03446">
    <property type="entry name" value="NAD_binding_2"/>
    <property type="match status" value="1"/>
</dbReference>
<evidence type="ECO:0000256" key="7">
    <source>
        <dbReference type="PIRSR" id="PIRSR000109-1"/>
    </source>
</evidence>
<dbReference type="FunCoup" id="A0A2R5G769">
    <property type="interactions" value="302"/>
</dbReference>
<dbReference type="InParanoid" id="A0A2R5G769"/>
<feature type="binding site" evidence="9">
    <location>
        <position position="106"/>
    </location>
    <ligand>
        <name>NADP(+)</name>
        <dbReference type="ChEBI" id="CHEBI:58349"/>
    </ligand>
</feature>
<feature type="binding site" description="in other chain" evidence="8">
    <location>
        <begin position="132"/>
        <end position="134"/>
    </location>
    <ligand>
        <name>substrate</name>
        <note>ligand shared between dimeric partners</note>
    </ligand>
</feature>
<evidence type="ECO:0000256" key="2">
    <source>
        <dbReference type="ARBA" id="ARBA00008419"/>
    </source>
</evidence>
<comment type="catalytic activity">
    <reaction evidence="6 10">
        <text>6-phospho-D-gluconate + NADP(+) = D-ribulose 5-phosphate + CO2 + NADPH</text>
        <dbReference type="Rhea" id="RHEA:10116"/>
        <dbReference type="ChEBI" id="CHEBI:16526"/>
        <dbReference type="ChEBI" id="CHEBI:57783"/>
        <dbReference type="ChEBI" id="CHEBI:58121"/>
        <dbReference type="ChEBI" id="CHEBI:58349"/>
        <dbReference type="ChEBI" id="CHEBI:58759"/>
        <dbReference type="EC" id="1.1.1.44"/>
    </reaction>
</comment>
<dbReference type="InterPro" id="IPR006115">
    <property type="entry name" value="6PGDH_NADP-bd"/>
</dbReference>
<feature type="binding site" evidence="9">
    <location>
        <begin position="31"/>
        <end position="33"/>
    </location>
    <ligand>
        <name>NADP(+)</name>
        <dbReference type="ChEBI" id="CHEBI:58349"/>
    </ligand>
</feature>
<dbReference type="Gene3D" id="3.40.50.720">
    <property type="entry name" value="NAD(P)-binding Rossmann-like Domain"/>
    <property type="match status" value="1"/>
</dbReference>
<feature type="binding site" description="in other chain" evidence="8">
    <location>
        <position position="303"/>
    </location>
    <ligand>
        <name>substrate</name>
        <note>ligand shared between dimeric partners</note>
    </ligand>
</feature>
<dbReference type="FunFam" id="3.40.50.720:FF:000007">
    <property type="entry name" value="6-phosphogluconate dehydrogenase, decarboxylating"/>
    <property type="match status" value="1"/>
</dbReference>
<dbReference type="Gene3D" id="1.20.5.320">
    <property type="entry name" value="6-Phosphogluconate Dehydrogenase, domain 3"/>
    <property type="match status" value="1"/>
</dbReference>
<dbReference type="InterPro" id="IPR006113">
    <property type="entry name" value="6PGDH_Gnd/GntZ"/>
</dbReference>
<feature type="binding site" description="in other chain" evidence="8">
    <location>
        <position position="194"/>
    </location>
    <ligand>
        <name>substrate</name>
        <note>ligand shared between dimeric partners</note>
    </ligand>
</feature>
<dbReference type="Gene3D" id="1.10.1040.10">
    <property type="entry name" value="N-(1-d-carboxylethyl)-l-norvaline Dehydrogenase, domain 2"/>
    <property type="match status" value="1"/>
</dbReference>
<feature type="binding site" evidence="9">
    <location>
        <begin position="8"/>
        <end position="13"/>
    </location>
    <ligand>
        <name>NADP(+)</name>
        <dbReference type="ChEBI" id="CHEBI:58349"/>
    </ligand>
</feature>
<evidence type="ECO:0000256" key="10">
    <source>
        <dbReference type="RuleBase" id="RU000485"/>
    </source>
</evidence>
<comment type="function">
    <text evidence="6">Catalyzes the oxidative decarboxylation of 6-phosphogluconate to ribulose 5-phosphate and CO(2), with concomitant reduction of NADP to NADPH.</text>
</comment>
<dbReference type="InterPro" id="IPR013328">
    <property type="entry name" value="6PGD_dom2"/>
</dbReference>
<evidence type="ECO:0000256" key="9">
    <source>
        <dbReference type="PIRSR" id="PIRSR000109-3"/>
    </source>
</evidence>
<dbReference type="AlphaFoldDB" id="A0A2R5G769"/>
<feature type="active site" description="Proton acceptor" evidence="7">
    <location>
        <position position="186"/>
    </location>
</feature>